<keyword evidence="1" id="KW-0472">Membrane</keyword>
<keyword evidence="1" id="KW-1133">Transmembrane helix</keyword>
<dbReference type="EMBL" id="CATQJA010000006">
    <property type="protein sequence ID" value="CAJ0557361.1"/>
    <property type="molecule type" value="Genomic_DNA"/>
</dbReference>
<comment type="caution">
    <text evidence="2">The sequence shown here is derived from an EMBL/GenBank/DDBJ whole genome shotgun (WGS) entry which is preliminary data.</text>
</comment>
<keyword evidence="1" id="KW-0812">Transmembrane</keyword>
<organism evidence="2 3">
    <name type="scientific">Mesorhabditis spiculigera</name>
    <dbReference type="NCBI Taxonomy" id="96644"/>
    <lineage>
        <taxon>Eukaryota</taxon>
        <taxon>Metazoa</taxon>
        <taxon>Ecdysozoa</taxon>
        <taxon>Nematoda</taxon>
        <taxon>Chromadorea</taxon>
        <taxon>Rhabditida</taxon>
        <taxon>Rhabditina</taxon>
        <taxon>Rhabditomorpha</taxon>
        <taxon>Rhabditoidea</taxon>
        <taxon>Rhabditidae</taxon>
        <taxon>Mesorhabditinae</taxon>
        <taxon>Mesorhabditis</taxon>
    </lineage>
</organism>
<proteinExistence type="predicted"/>
<name>A0AA36FQ52_9BILA</name>
<keyword evidence="3" id="KW-1185">Reference proteome</keyword>
<dbReference type="AlphaFoldDB" id="A0AA36FQ52"/>
<accession>A0AA36FQ52</accession>
<evidence type="ECO:0000256" key="1">
    <source>
        <dbReference type="SAM" id="Phobius"/>
    </source>
</evidence>
<gene>
    <name evidence="2" type="ORF">MSPICULIGERA_LOCUS119</name>
</gene>
<evidence type="ECO:0000313" key="2">
    <source>
        <dbReference type="EMBL" id="CAJ0557361.1"/>
    </source>
</evidence>
<reference evidence="2" key="1">
    <citation type="submission" date="2023-06" db="EMBL/GenBank/DDBJ databases">
        <authorList>
            <person name="Delattre M."/>
        </authorList>
    </citation>
    <scope>NUCLEOTIDE SEQUENCE</scope>
    <source>
        <strain evidence="2">AF72</strain>
    </source>
</reference>
<sequence>MIGPALLNDHSCSVTVLVNKNRTPGDLIGVIVVAASRLRGSFVSAQRVSYCDRRQLIWRIFGILEEVLTLGAVLLLISLGFLHKDIEAALHRPIRSVCCLHICSLDML</sequence>
<dbReference type="Proteomes" id="UP001177023">
    <property type="component" value="Unassembled WGS sequence"/>
</dbReference>
<feature type="transmembrane region" description="Helical" evidence="1">
    <location>
        <begin position="56"/>
        <end position="82"/>
    </location>
</feature>
<protein>
    <submittedName>
        <fullName evidence="2">Uncharacterized protein</fullName>
    </submittedName>
</protein>
<feature type="non-terminal residue" evidence="2">
    <location>
        <position position="108"/>
    </location>
</feature>
<evidence type="ECO:0000313" key="3">
    <source>
        <dbReference type="Proteomes" id="UP001177023"/>
    </source>
</evidence>